<keyword evidence="4" id="KW-1185">Reference proteome</keyword>
<dbReference type="Proteomes" id="UP000078558">
    <property type="component" value="Chromosome I"/>
</dbReference>
<accession>A0A1C3K3B6</accession>
<dbReference type="RefSeq" id="WP_067754926.1">
    <property type="nucleotide sequence ID" value="NZ_LT907988.1"/>
</dbReference>
<feature type="transmembrane region" description="Helical" evidence="1">
    <location>
        <begin position="67"/>
        <end position="87"/>
    </location>
</feature>
<protein>
    <submittedName>
        <fullName evidence="2">Uncharacterized protein</fullName>
    </submittedName>
</protein>
<keyword evidence="1" id="KW-1133">Transmembrane helix</keyword>
<proteinExistence type="predicted"/>
<organism evidence="2 4">
    <name type="scientific">Orrella dioscoreae</name>
    <dbReference type="NCBI Taxonomy" id="1851544"/>
    <lineage>
        <taxon>Bacteria</taxon>
        <taxon>Pseudomonadati</taxon>
        <taxon>Pseudomonadota</taxon>
        <taxon>Betaproteobacteria</taxon>
        <taxon>Burkholderiales</taxon>
        <taxon>Alcaligenaceae</taxon>
        <taxon>Orrella</taxon>
    </lineage>
</organism>
<keyword evidence="1" id="KW-0472">Membrane</keyword>
<dbReference type="KEGG" id="odi:ODI_R3023"/>
<evidence type="ECO:0000313" key="4">
    <source>
        <dbReference type="Proteomes" id="UP000078558"/>
    </source>
</evidence>
<dbReference type="AlphaFoldDB" id="A0A1C3K3B6"/>
<evidence type="ECO:0000256" key="1">
    <source>
        <dbReference type="SAM" id="Phobius"/>
    </source>
</evidence>
<sequence>MPPDLDKTPGLLESLPPGMRSAGKALVLNTVAGAGAASLPTASAQTHLAGLPTHDGPMVWGLTLTQLVAALTALYFVLQIGLLCIRYSQELPKLWRRLRGKREGEEA</sequence>
<dbReference type="STRING" id="1851544.ODI_01788"/>
<evidence type="ECO:0000313" key="3">
    <source>
        <dbReference type="EMBL" id="SOE50860.1"/>
    </source>
</evidence>
<keyword evidence="1" id="KW-0812">Transmembrane</keyword>
<reference evidence="3 4" key="2">
    <citation type="submission" date="2017-08" db="EMBL/GenBank/DDBJ databases">
        <authorList>
            <person name="de Groot N.N."/>
        </authorList>
    </citation>
    <scope>NUCLEOTIDE SEQUENCE [LARGE SCALE GENOMIC DNA]</scope>
    <source>
        <strain evidence="3">Orrdi1</strain>
    </source>
</reference>
<reference evidence="2 4" key="1">
    <citation type="submission" date="2016-06" db="EMBL/GenBank/DDBJ databases">
        <authorList>
            <person name="Kjaerup R.B."/>
            <person name="Dalgaard T.S."/>
            <person name="Juul-Madsen H.R."/>
        </authorList>
    </citation>
    <scope>NUCLEOTIDE SEQUENCE [LARGE SCALE GENOMIC DNA]</scope>
    <source>
        <strain evidence="2">Orrdi1</strain>
    </source>
</reference>
<dbReference type="EMBL" id="LT907988">
    <property type="protein sequence ID" value="SOE50860.1"/>
    <property type="molecule type" value="Genomic_DNA"/>
</dbReference>
<dbReference type="OrthoDB" id="9892286at2"/>
<dbReference type="EMBL" id="FLRC01000023">
    <property type="protein sequence ID" value="SBT25980.1"/>
    <property type="molecule type" value="Genomic_DNA"/>
</dbReference>
<name>A0A1C3K3B6_9BURK</name>
<gene>
    <name evidence="2" type="ORF">ODI_01788</name>
    <name evidence="3" type="ORF">ODI_R3023</name>
</gene>
<evidence type="ECO:0000313" key="2">
    <source>
        <dbReference type="EMBL" id="SBT25980.1"/>
    </source>
</evidence>